<dbReference type="Gene3D" id="1.10.10.410">
    <property type="match status" value="1"/>
</dbReference>
<sequence>MLSRPLTACPTLRAVTSRPLRFMATPYLRTYATAPNTPQVPPLLAKFRTDLKDAMRAKDTTRLNVLRALLAEVTNAAKTSNPYKTDIQLLSLLRKRAAASKAAAQDFLEANRADLKEKEDAQIAILESYAGGIQTVGEEEIRAAVNQVIEKLKEEGARTDMGSVLKRLVGPGGELDGKPVEKAEVAKIVKGTLA</sequence>
<proteinExistence type="inferred from homology"/>
<accession>A0A165ITT1</accession>
<dbReference type="GeneID" id="28899909"/>
<dbReference type="GO" id="GO:0005739">
    <property type="term" value="C:mitochondrion"/>
    <property type="evidence" value="ECO:0007669"/>
    <property type="project" value="UniProtKB-SubCell"/>
</dbReference>
<dbReference type="OMA" id="RWNSTGP"/>
<dbReference type="PANTHER" id="PTHR28055:SF1">
    <property type="entry name" value="ALTERED INHERITANCE OF MITOCHONDRIA PROTEIN 41, MITOCHONDRIAL"/>
    <property type="match status" value="1"/>
</dbReference>
<dbReference type="SUPFAM" id="SSF89095">
    <property type="entry name" value="GatB/YqeY motif"/>
    <property type="match status" value="1"/>
</dbReference>
<dbReference type="InterPro" id="IPR042184">
    <property type="entry name" value="YqeY/Aim41_N"/>
</dbReference>
<name>A0A165ITT1_XYLHT</name>
<evidence type="ECO:0000313" key="2">
    <source>
        <dbReference type="EMBL" id="KZF25381.1"/>
    </source>
</evidence>
<dbReference type="FunCoup" id="A0A165ITT1">
    <property type="interactions" value="92"/>
</dbReference>
<comment type="subcellular location">
    <subcellularLocation>
        <location evidence="1">Mitochondrion</location>
    </subcellularLocation>
</comment>
<dbReference type="PANTHER" id="PTHR28055">
    <property type="entry name" value="ALTERED INHERITANCE OF MITOCHONDRIA PROTEIN 41, MITOCHONDRIAL"/>
    <property type="match status" value="1"/>
</dbReference>
<dbReference type="Pfam" id="PF09424">
    <property type="entry name" value="YqeY"/>
    <property type="match status" value="1"/>
</dbReference>
<dbReference type="InterPro" id="IPR019004">
    <property type="entry name" value="YqeY/Aim41"/>
</dbReference>
<dbReference type="EMBL" id="KV407455">
    <property type="protein sequence ID" value="KZF25381.1"/>
    <property type="molecule type" value="Genomic_DNA"/>
</dbReference>
<dbReference type="GO" id="GO:0016884">
    <property type="term" value="F:carbon-nitrogen ligase activity, with glutamine as amido-N-donor"/>
    <property type="evidence" value="ECO:0007669"/>
    <property type="project" value="UniProtKB-UniRule"/>
</dbReference>
<dbReference type="RefSeq" id="XP_018190936.1">
    <property type="nucleotide sequence ID" value="XM_018334772.1"/>
</dbReference>
<evidence type="ECO:0000256" key="1">
    <source>
        <dbReference type="RuleBase" id="RU365099"/>
    </source>
</evidence>
<protein>
    <recommendedName>
        <fullName evidence="1">Altered inheritance of mitochondria protein 41</fullName>
    </recommendedName>
</protein>
<dbReference type="OrthoDB" id="538640at2759"/>
<gene>
    <name evidence="1" type="primary">AIM41</name>
    <name evidence="2" type="ORF">L228DRAFT_265849</name>
</gene>
<dbReference type="AlphaFoldDB" id="A0A165ITT1"/>
<dbReference type="Gene3D" id="1.10.1510.10">
    <property type="entry name" value="Uncharacterised protein YqeY/AIM41 PF09424, N-terminal domain"/>
    <property type="match status" value="1"/>
</dbReference>
<dbReference type="InterPro" id="IPR023168">
    <property type="entry name" value="GatB_Yqey_C_2"/>
</dbReference>
<keyword evidence="1" id="KW-0496">Mitochondrion</keyword>
<comment type="similarity">
    <text evidence="1">Belongs to the AIM41 family.</text>
</comment>
<dbReference type="InParanoid" id="A0A165ITT1"/>
<organism evidence="2 3">
    <name type="scientific">Xylona heveae (strain CBS 132557 / TC161)</name>
    <dbReference type="NCBI Taxonomy" id="1328760"/>
    <lineage>
        <taxon>Eukaryota</taxon>
        <taxon>Fungi</taxon>
        <taxon>Dikarya</taxon>
        <taxon>Ascomycota</taxon>
        <taxon>Pezizomycotina</taxon>
        <taxon>Xylonomycetes</taxon>
        <taxon>Xylonales</taxon>
        <taxon>Xylonaceae</taxon>
        <taxon>Xylona</taxon>
    </lineage>
</organism>
<dbReference type="Proteomes" id="UP000076632">
    <property type="component" value="Unassembled WGS sequence"/>
</dbReference>
<dbReference type="STRING" id="1328760.A0A165ITT1"/>
<keyword evidence="3" id="KW-1185">Reference proteome</keyword>
<evidence type="ECO:0000313" key="3">
    <source>
        <dbReference type="Proteomes" id="UP000076632"/>
    </source>
</evidence>
<reference evidence="2 3" key="1">
    <citation type="journal article" date="2016" name="Fungal Biol.">
        <title>The genome of Xylona heveae provides a window into fungal endophytism.</title>
        <authorList>
            <person name="Gazis R."/>
            <person name="Kuo A."/>
            <person name="Riley R."/>
            <person name="LaButti K."/>
            <person name="Lipzen A."/>
            <person name="Lin J."/>
            <person name="Amirebrahimi M."/>
            <person name="Hesse C.N."/>
            <person name="Spatafora J.W."/>
            <person name="Henrissat B."/>
            <person name="Hainaut M."/>
            <person name="Grigoriev I.V."/>
            <person name="Hibbett D.S."/>
        </authorList>
    </citation>
    <scope>NUCLEOTIDE SEQUENCE [LARGE SCALE GENOMIC DNA]</scope>
    <source>
        <strain evidence="2 3">TC161</strain>
    </source>
</reference>
<dbReference type="InterPro" id="IPR003789">
    <property type="entry name" value="Asn/Gln_tRNA_amidoTrase-B-like"/>
</dbReference>